<dbReference type="VEuPathDB" id="TrichDB:TVAGG3_0986790"/>
<dbReference type="InterPro" id="IPR001487">
    <property type="entry name" value="Bromodomain"/>
</dbReference>
<dbReference type="RefSeq" id="XP_001582576.1">
    <property type="nucleotide sequence ID" value="XM_001582526.1"/>
</dbReference>
<dbReference type="PRINTS" id="PR00503">
    <property type="entry name" value="BROMODOMAIN"/>
</dbReference>
<dbReference type="Pfam" id="PF00439">
    <property type="entry name" value="Bromodomain"/>
    <property type="match status" value="1"/>
</dbReference>
<dbReference type="EMBL" id="DS113189">
    <property type="protein sequence ID" value="EAY21590.1"/>
    <property type="molecule type" value="Genomic_DNA"/>
</dbReference>
<dbReference type="PANTHER" id="PTHR45926">
    <property type="entry name" value="OSJNBA0053K19.4 PROTEIN"/>
    <property type="match status" value="1"/>
</dbReference>
<dbReference type="PROSITE" id="PS50014">
    <property type="entry name" value="BROMODOMAIN_2"/>
    <property type="match status" value="1"/>
</dbReference>
<dbReference type="InterPro" id="IPR036427">
    <property type="entry name" value="Bromodomain-like_sf"/>
</dbReference>
<dbReference type="GO" id="GO:0005634">
    <property type="term" value="C:nucleus"/>
    <property type="evidence" value="ECO:0000318"/>
    <property type="project" value="GO_Central"/>
</dbReference>
<evidence type="ECO:0000313" key="5">
    <source>
        <dbReference type="Proteomes" id="UP000001542"/>
    </source>
</evidence>
<keyword evidence="5" id="KW-1185">Reference proteome</keyword>
<sequence length="287" mass="33070">MMMNETPPIKYSVIFSSFIDPPKFQFTYSPELKNKIVQVATESSIYGKDYSTSIASEPVESSEKFISLHACDKLLSFFIKSPDFASFRNPIDPKKSGWEHYYEVVKEPMDLTTLQRKLRNGSVNTISEFRRCLSLIWINAETYHGPGHAITRCSMTLKKDAEEFFAKLPMPAEFNVIEKLKKMDENMTKVEAIFDNLFKIPPRPKIDKPKEAKPQPRQAKVVEQKVVVTKPTQTELKRIAYTLANTPASDMKAVWELLYNNRGDKVELNLNDLPEKIQIELKRLVLK</sequence>
<dbReference type="GO" id="GO:0006338">
    <property type="term" value="P:chromatin remodeling"/>
    <property type="evidence" value="ECO:0000318"/>
    <property type="project" value="GO_Central"/>
</dbReference>
<dbReference type="Proteomes" id="UP000001542">
    <property type="component" value="Unassembled WGS sequence"/>
</dbReference>
<dbReference type="eggNOG" id="KOG1474">
    <property type="taxonomic scope" value="Eukaryota"/>
</dbReference>
<evidence type="ECO:0000313" key="4">
    <source>
        <dbReference type="EMBL" id="EAY21590.1"/>
    </source>
</evidence>
<dbReference type="GO" id="GO:0006355">
    <property type="term" value="P:regulation of DNA-templated transcription"/>
    <property type="evidence" value="ECO:0000318"/>
    <property type="project" value="GO_Central"/>
</dbReference>
<dbReference type="InParanoid" id="A2DDB1"/>
<dbReference type="STRING" id="5722.A2DDB1"/>
<feature type="domain" description="Bromo" evidence="3">
    <location>
        <begin position="79"/>
        <end position="151"/>
    </location>
</feature>
<dbReference type="Gene3D" id="1.20.920.10">
    <property type="entry name" value="Bromodomain-like"/>
    <property type="match status" value="1"/>
</dbReference>
<evidence type="ECO:0000256" key="1">
    <source>
        <dbReference type="ARBA" id="ARBA00023117"/>
    </source>
</evidence>
<reference evidence="4" key="2">
    <citation type="journal article" date="2007" name="Science">
        <title>Draft genome sequence of the sexually transmitted pathogen Trichomonas vaginalis.</title>
        <authorList>
            <person name="Carlton J.M."/>
            <person name="Hirt R.P."/>
            <person name="Silva J.C."/>
            <person name="Delcher A.L."/>
            <person name="Schatz M."/>
            <person name="Zhao Q."/>
            <person name="Wortman J.R."/>
            <person name="Bidwell S.L."/>
            <person name="Alsmark U.C.M."/>
            <person name="Besteiro S."/>
            <person name="Sicheritz-Ponten T."/>
            <person name="Noel C.J."/>
            <person name="Dacks J.B."/>
            <person name="Foster P.G."/>
            <person name="Simillion C."/>
            <person name="Van de Peer Y."/>
            <person name="Miranda-Saavedra D."/>
            <person name="Barton G.J."/>
            <person name="Westrop G.D."/>
            <person name="Mueller S."/>
            <person name="Dessi D."/>
            <person name="Fiori P.L."/>
            <person name="Ren Q."/>
            <person name="Paulsen I."/>
            <person name="Zhang H."/>
            <person name="Bastida-Corcuera F.D."/>
            <person name="Simoes-Barbosa A."/>
            <person name="Brown M.T."/>
            <person name="Hayes R.D."/>
            <person name="Mukherjee M."/>
            <person name="Okumura C.Y."/>
            <person name="Schneider R."/>
            <person name="Smith A.J."/>
            <person name="Vanacova S."/>
            <person name="Villalvazo M."/>
            <person name="Haas B.J."/>
            <person name="Pertea M."/>
            <person name="Feldblyum T.V."/>
            <person name="Utterback T.R."/>
            <person name="Shu C.L."/>
            <person name="Osoegawa K."/>
            <person name="de Jong P.J."/>
            <person name="Hrdy I."/>
            <person name="Horvathova L."/>
            <person name="Zubacova Z."/>
            <person name="Dolezal P."/>
            <person name="Malik S.B."/>
            <person name="Logsdon J.M. Jr."/>
            <person name="Henze K."/>
            <person name="Gupta A."/>
            <person name="Wang C.C."/>
            <person name="Dunne R.L."/>
            <person name="Upcroft J.A."/>
            <person name="Upcroft P."/>
            <person name="White O."/>
            <person name="Salzberg S.L."/>
            <person name="Tang P."/>
            <person name="Chiu C.-H."/>
            <person name="Lee Y.-S."/>
            <person name="Embley T.M."/>
            <person name="Coombs G.H."/>
            <person name="Mottram J.C."/>
            <person name="Tachezy J."/>
            <person name="Fraser-Liggett C.M."/>
            <person name="Johnson P.J."/>
        </authorList>
    </citation>
    <scope>NUCLEOTIDE SEQUENCE [LARGE SCALE GENOMIC DNA]</scope>
    <source>
        <strain evidence="4">G3</strain>
    </source>
</reference>
<dbReference type="SMART" id="SM00297">
    <property type="entry name" value="BROMO"/>
    <property type="match status" value="1"/>
</dbReference>
<protein>
    <submittedName>
        <fullName evidence="4">Bromodomain containing protein</fullName>
    </submittedName>
</protein>
<name>A2DDB1_TRIV3</name>
<organism evidence="4 5">
    <name type="scientific">Trichomonas vaginalis (strain ATCC PRA-98 / G3)</name>
    <dbReference type="NCBI Taxonomy" id="412133"/>
    <lineage>
        <taxon>Eukaryota</taxon>
        <taxon>Metamonada</taxon>
        <taxon>Parabasalia</taxon>
        <taxon>Trichomonadida</taxon>
        <taxon>Trichomonadidae</taxon>
        <taxon>Trichomonas</taxon>
    </lineage>
</organism>
<evidence type="ECO:0000259" key="3">
    <source>
        <dbReference type="PROSITE" id="PS50014"/>
    </source>
</evidence>
<dbReference type="VEuPathDB" id="TrichDB:TVAG_013550"/>
<dbReference type="CDD" id="cd04369">
    <property type="entry name" value="Bromodomain"/>
    <property type="match status" value="1"/>
</dbReference>
<dbReference type="KEGG" id="tva:5467140"/>
<gene>
    <name evidence="4" type="ORF">TVAG_013550</name>
</gene>
<keyword evidence="1 2" id="KW-0103">Bromodomain</keyword>
<dbReference type="GO" id="GO:0000785">
    <property type="term" value="C:chromatin"/>
    <property type="evidence" value="ECO:0000318"/>
    <property type="project" value="GO_Central"/>
</dbReference>
<accession>A2DDB1</accession>
<dbReference type="SUPFAM" id="SSF47370">
    <property type="entry name" value="Bromodomain"/>
    <property type="match status" value="1"/>
</dbReference>
<evidence type="ECO:0000256" key="2">
    <source>
        <dbReference type="PROSITE-ProRule" id="PRU00035"/>
    </source>
</evidence>
<reference evidence="4" key="1">
    <citation type="submission" date="2006-10" db="EMBL/GenBank/DDBJ databases">
        <authorList>
            <person name="Amadeo P."/>
            <person name="Zhao Q."/>
            <person name="Wortman J."/>
            <person name="Fraser-Liggett C."/>
            <person name="Carlton J."/>
        </authorList>
    </citation>
    <scope>NUCLEOTIDE SEQUENCE</scope>
    <source>
        <strain evidence="4">G3</strain>
    </source>
</reference>
<dbReference type="AlphaFoldDB" id="A2DDB1"/>
<dbReference type="OrthoDB" id="21449at2759"/>
<proteinExistence type="predicted"/>
<dbReference type="SMR" id="A2DDB1"/>